<accession>A0A7J4XP02</accession>
<dbReference type="AlphaFoldDB" id="A0A7J4XP02"/>
<proteinExistence type="predicted"/>
<comment type="caution">
    <text evidence="3">The sequence shown here is derived from an EMBL/GenBank/DDBJ whole genome shotgun (WGS) entry which is preliminary data.</text>
</comment>
<feature type="chain" id="PRO_5029443700" evidence="1">
    <location>
        <begin position="21"/>
        <end position="561"/>
    </location>
</feature>
<name>A0A7J4XP02_9BACE</name>
<gene>
    <name evidence="3" type="ORF">F3F73_00780</name>
</gene>
<evidence type="ECO:0000313" key="3">
    <source>
        <dbReference type="EMBL" id="KAA3770524.1"/>
    </source>
</evidence>
<dbReference type="Gene3D" id="2.60.120.260">
    <property type="entry name" value="Galactose-binding domain-like"/>
    <property type="match status" value="3"/>
</dbReference>
<dbReference type="Proteomes" id="UP000422221">
    <property type="component" value="Unassembled WGS sequence"/>
</dbReference>
<sequence>MKKEIFTLTFMLLLGANLFAQDLVFKMTEDSGVEIVNDARFDIVNKCIGNTKEGTTIRLGEVDFADGNRYAGCSVEIAHENKAMEGYLDFYLGNPDNGGVLINDVQVNGTGAFQYYRTFRYNFYPEGGDVVRPTGKGDVYVRYRECEGNLKKVVFYTEELSDSDMGEMKDPVYQYQSLLAKNAEIIEKADSDPHLNDEGAIGWTGEGVVVKFADVDFKDGNTYQQIAVVSTHGGGTNPSGFLMLYIDDVNNEDNLVAKIWTARDFYWTMYGTLAKNITKKISGKHDLYVKWTAATNLKEVQLIEGTPWEVEDDEPEEIELIDEKLTESAYTMTFDAMGGVENPAEIIAVGTDGDGARFEGSNIGYTSRGVVVKLIGVDFKDGMFKRILVQHSSDQAKINNSSFDFYLDLPFSNEEFADLSILEGQPILASVVAQGTNNWSDPKRTGADMSETVTGIHDLYMVFQIESGCNVFEVSLDVPAGASALEKNTVGDIVNVSADKGMISIDATQALEMSIYNMCGQVVEKAFITNGTSTFSQPQGMYILKFVTEKGESVTTKVIVK</sequence>
<dbReference type="EMBL" id="VWMK01000001">
    <property type="protein sequence ID" value="KAA3770524.1"/>
    <property type="molecule type" value="Genomic_DNA"/>
</dbReference>
<dbReference type="InterPro" id="IPR005084">
    <property type="entry name" value="CBM6"/>
</dbReference>
<evidence type="ECO:0000256" key="1">
    <source>
        <dbReference type="SAM" id="SignalP"/>
    </source>
</evidence>
<dbReference type="NCBIfam" id="TIGR04183">
    <property type="entry name" value="Por_Secre_tail"/>
    <property type="match status" value="1"/>
</dbReference>
<evidence type="ECO:0000313" key="4">
    <source>
        <dbReference type="Proteomes" id="UP000422221"/>
    </source>
</evidence>
<dbReference type="InterPro" id="IPR026444">
    <property type="entry name" value="Secre_tail"/>
</dbReference>
<organism evidence="3 4">
    <name type="scientific">Bacteroides salyersiae</name>
    <dbReference type="NCBI Taxonomy" id="291644"/>
    <lineage>
        <taxon>Bacteria</taxon>
        <taxon>Pseudomonadati</taxon>
        <taxon>Bacteroidota</taxon>
        <taxon>Bacteroidia</taxon>
        <taxon>Bacteroidales</taxon>
        <taxon>Bacteroidaceae</taxon>
        <taxon>Bacteroides</taxon>
    </lineage>
</organism>
<feature type="domain" description="CBM6" evidence="2">
    <location>
        <begin position="194"/>
        <end position="302"/>
    </location>
</feature>
<dbReference type="GO" id="GO:0030246">
    <property type="term" value="F:carbohydrate binding"/>
    <property type="evidence" value="ECO:0007669"/>
    <property type="project" value="InterPro"/>
</dbReference>
<feature type="signal peptide" evidence="1">
    <location>
        <begin position="1"/>
        <end position="20"/>
    </location>
</feature>
<reference evidence="3 4" key="1">
    <citation type="journal article" date="2019" name="Nat. Med.">
        <title>A library of human gut bacterial isolates paired with longitudinal multiomics data enables mechanistic microbiome research.</title>
        <authorList>
            <person name="Poyet M."/>
            <person name="Groussin M."/>
            <person name="Gibbons S.M."/>
            <person name="Avila-Pacheco J."/>
            <person name="Jiang X."/>
            <person name="Kearney S.M."/>
            <person name="Perrotta A.R."/>
            <person name="Berdy B."/>
            <person name="Zhao S."/>
            <person name="Lieberman T.D."/>
            <person name="Swanson P.K."/>
            <person name="Smith M."/>
            <person name="Roesemann S."/>
            <person name="Alexander J.E."/>
            <person name="Rich S.A."/>
            <person name="Livny J."/>
            <person name="Vlamakis H."/>
            <person name="Clish C."/>
            <person name="Bullock K."/>
            <person name="Deik A."/>
            <person name="Scott J."/>
            <person name="Pierce K.A."/>
            <person name="Xavier R.J."/>
            <person name="Alm E.J."/>
        </authorList>
    </citation>
    <scope>NUCLEOTIDE SEQUENCE [LARGE SCALE GENOMIC DNA]</scope>
    <source>
        <strain evidence="3 4">BIOML-A10</strain>
    </source>
</reference>
<keyword evidence="1" id="KW-0732">Signal</keyword>
<protein>
    <submittedName>
        <fullName evidence="3">Carbohydrate-binding protein</fullName>
    </submittedName>
</protein>
<evidence type="ECO:0000259" key="2">
    <source>
        <dbReference type="Pfam" id="PF03422"/>
    </source>
</evidence>
<dbReference type="RefSeq" id="WP_129648638.1">
    <property type="nucleotide sequence ID" value="NZ_CP072243.1"/>
</dbReference>
<dbReference type="Pfam" id="PF03422">
    <property type="entry name" value="CBM_6"/>
    <property type="match status" value="2"/>
</dbReference>
<feature type="domain" description="CBM6" evidence="2">
    <location>
        <begin position="26"/>
        <end position="143"/>
    </location>
</feature>